<dbReference type="AlphaFoldDB" id="A0A371DZ83"/>
<gene>
    <name evidence="1" type="ORF">CR513_62881</name>
</gene>
<proteinExistence type="predicted"/>
<sequence length="106" mass="12426">MASYQLEEEVTSKIEFFEINKLHLEELPNLRSFSSKDIVEWPLLENVIVKHCPNLKKFGLGRIKMSQLKSIIIENQLQLDTDTKVAYLFESLETKFPLLRFCLSHV</sequence>
<keyword evidence="2" id="KW-1185">Reference proteome</keyword>
<accession>A0A371DZ83</accession>
<name>A0A371DZ83_MUCPR</name>
<evidence type="ECO:0000313" key="1">
    <source>
        <dbReference type="EMBL" id="RDX57850.1"/>
    </source>
</evidence>
<evidence type="ECO:0008006" key="3">
    <source>
        <dbReference type="Google" id="ProtNLM"/>
    </source>
</evidence>
<dbReference type="EMBL" id="QJKJ01018114">
    <property type="protein sequence ID" value="RDX57850.1"/>
    <property type="molecule type" value="Genomic_DNA"/>
</dbReference>
<protein>
    <recommendedName>
        <fullName evidence="3">Disease resistance protein</fullName>
    </recommendedName>
</protein>
<organism evidence="1 2">
    <name type="scientific">Mucuna pruriens</name>
    <name type="common">Velvet bean</name>
    <name type="synonym">Dolichos pruriens</name>
    <dbReference type="NCBI Taxonomy" id="157652"/>
    <lineage>
        <taxon>Eukaryota</taxon>
        <taxon>Viridiplantae</taxon>
        <taxon>Streptophyta</taxon>
        <taxon>Embryophyta</taxon>
        <taxon>Tracheophyta</taxon>
        <taxon>Spermatophyta</taxon>
        <taxon>Magnoliopsida</taxon>
        <taxon>eudicotyledons</taxon>
        <taxon>Gunneridae</taxon>
        <taxon>Pentapetalae</taxon>
        <taxon>rosids</taxon>
        <taxon>fabids</taxon>
        <taxon>Fabales</taxon>
        <taxon>Fabaceae</taxon>
        <taxon>Papilionoideae</taxon>
        <taxon>50 kb inversion clade</taxon>
        <taxon>NPAAA clade</taxon>
        <taxon>indigoferoid/millettioid clade</taxon>
        <taxon>Phaseoleae</taxon>
        <taxon>Mucuna</taxon>
    </lineage>
</organism>
<dbReference type="Proteomes" id="UP000257109">
    <property type="component" value="Unassembled WGS sequence"/>
</dbReference>
<reference evidence="1" key="1">
    <citation type="submission" date="2018-05" db="EMBL/GenBank/DDBJ databases">
        <title>Draft genome of Mucuna pruriens seed.</title>
        <authorList>
            <person name="Nnadi N.E."/>
            <person name="Vos R."/>
            <person name="Hasami M.H."/>
            <person name="Devisetty U.K."/>
            <person name="Aguiy J.C."/>
        </authorList>
    </citation>
    <scope>NUCLEOTIDE SEQUENCE [LARGE SCALE GENOMIC DNA]</scope>
    <source>
        <strain evidence="1">JCA_2017</strain>
    </source>
</reference>
<comment type="caution">
    <text evidence="1">The sequence shown here is derived from an EMBL/GenBank/DDBJ whole genome shotgun (WGS) entry which is preliminary data.</text>
</comment>
<evidence type="ECO:0000313" key="2">
    <source>
        <dbReference type="Proteomes" id="UP000257109"/>
    </source>
</evidence>
<dbReference type="OrthoDB" id="1430766at2759"/>
<feature type="non-terminal residue" evidence="1">
    <location>
        <position position="1"/>
    </location>
</feature>